<gene>
    <name evidence="2" type="ordered locus">Sinac_4672</name>
</gene>
<accession>L0DHL1</accession>
<proteinExistence type="predicted"/>
<dbReference type="GO" id="GO:0004519">
    <property type="term" value="F:endonuclease activity"/>
    <property type="evidence" value="ECO:0007669"/>
    <property type="project" value="UniProtKB-KW"/>
</dbReference>
<dbReference type="Gene3D" id="1.10.30.50">
    <property type="match status" value="1"/>
</dbReference>
<dbReference type="OrthoDB" id="9802901at2"/>
<dbReference type="InterPro" id="IPR002711">
    <property type="entry name" value="HNH"/>
</dbReference>
<dbReference type="RefSeq" id="WP_015247963.1">
    <property type="nucleotide sequence ID" value="NC_019892.1"/>
</dbReference>
<feature type="domain" description="HNH nuclease" evidence="1">
    <location>
        <begin position="4"/>
        <end position="59"/>
    </location>
</feature>
<evidence type="ECO:0000313" key="3">
    <source>
        <dbReference type="Proteomes" id="UP000010798"/>
    </source>
</evidence>
<dbReference type="InterPro" id="IPR003615">
    <property type="entry name" value="HNH_nuc"/>
</dbReference>
<dbReference type="Proteomes" id="UP000010798">
    <property type="component" value="Chromosome"/>
</dbReference>
<dbReference type="eggNOG" id="COG1403">
    <property type="taxonomic scope" value="Bacteria"/>
</dbReference>
<keyword evidence="3" id="KW-1185">Reference proteome</keyword>
<dbReference type="KEGG" id="saci:Sinac_4672"/>
<dbReference type="EMBL" id="CP003364">
    <property type="protein sequence ID" value="AGA28849.1"/>
    <property type="molecule type" value="Genomic_DNA"/>
</dbReference>
<keyword evidence="2" id="KW-0255">Endonuclease</keyword>
<sequence length="139" mass="16012">MDTILEQLVWRRAKSRCEYCQLPRDFSPLTFEIDHVIARKHQGTTTADNLALACFFCNSYKGPNIAGVDPQSGRIVRLFHPRKDRWKRHFAWDGPFLIGHSRIGRATIAVLEINHPEFVAWREVLIREGAFPPDRGSAK</sequence>
<keyword evidence="2" id="KW-0378">Hydrolase</keyword>
<evidence type="ECO:0000313" key="2">
    <source>
        <dbReference type="EMBL" id="AGA28849.1"/>
    </source>
</evidence>
<evidence type="ECO:0000259" key="1">
    <source>
        <dbReference type="SMART" id="SM00507"/>
    </source>
</evidence>
<dbReference type="Pfam" id="PF01844">
    <property type="entry name" value="HNH"/>
    <property type="match status" value="1"/>
</dbReference>
<dbReference type="SMART" id="SM00507">
    <property type="entry name" value="HNHc"/>
    <property type="match status" value="1"/>
</dbReference>
<reference evidence="2 3" key="1">
    <citation type="submission" date="2012-02" db="EMBL/GenBank/DDBJ databases">
        <title>Complete sequence of chromosome of Singulisphaera acidiphila DSM 18658.</title>
        <authorList>
            <consortium name="US DOE Joint Genome Institute (JGI-PGF)"/>
            <person name="Lucas S."/>
            <person name="Copeland A."/>
            <person name="Lapidus A."/>
            <person name="Glavina del Rio T."/>
            <person name="Dalin E."/>
            <person name="Tice H."/>
            <person name="Bruce D."/>
            <person name="Goodwin L."/>
            <person name="Pitluck S."/>
            <person name="Peters L."/>
            <person name="Ovchinnikova G."/>
            <person name="Chertkov O."/>
            <person name="Kyrpides N."/>
            <person name="Mavromatis K."/>
            <person name="Ivanova N."/>
            <person name="Brettin T."/>
            <person name="Detter J.C."/>
            <person name="Han C."/>
            <person name="Larimer F."/>
            <person name="Land M."/>
            <person name="Hauser L."/>
            <person name="Markowitz V."/>
            <person name="Cheng J.-F."/>
            <person name="Hugenholtz P."/>
            <person name="Woyke T."/>
            <person name="Wu D."/>
            <person name="Tindall B."/>
            <person name="Pomrenke H."/>
            <person name="Brambilla E."/>
            <person name="Klenk H.-P."/>
            <person name="Eisen J.A."/>
        </authorList>
    </citation>
    <scope>NUCLEOTIDE SEQUENCE [LARGE SCALE GENOMIC DNA]</scope>
    <source>
        <strain evidence="3">ATCC BAA-1392 / DSM 18658 / VKM B-2454 / MOB10</strain>
    </source>
</reference>
<dbReference type="InterPro" id="IPR052892">
    <property type="entry name" value="NA-targeting_endonuclease"/>
</dbReference>
<dbReference type="AlphaFoldDB" id="L0DHL1"/>
<dbReference type="HOGENOM" id="CLU_104142_1_0_0"/>
<keyword evidence="2" id="KW-0540">Nuclease</keyword>
<protein>
    <submittedName>
        <fullName evidence="2">Restriction endonuclease</fullName>
    </submittedName>
</protein>
<dbReference type="GO" id="GO:0008270">
    <property type="term" value="F:zinc ion binding"/>
    <property type="evidence" value="ECO:0007669"/>
    <property type="project" value="InterPro"/>
</dbReference>
<organism evidence="2 3">
    <name type="scientific">Singulisphaera acidiphila (strain ATCC BAA-1392 / DSM 18658 / VKM B-2454 / MOB10)</name>
    <dbReference type="NCBI Taxonomy" id="886293"/>
    <lineage>
        <taxon>Bacteria</taxon>
        <taxon>Pseudomonadati</taxon>
        <taxon>Planctomycetota</taxon>
        <taxon>Planctomycetia</taxon>
        <taxon>Isosphaerales</taxon>
        <taxon>Isosphaeraceae</taxon>
        <taxon>Singulisphaera</taxon>
    </lineage>
</organism>
<dbReference type="GO" id="GO:0003676">
    <property type="term" value="F:nucleic acid binding"/>
    <property type="evidence" value="ECO:0007669"/>
    <property type="project" value="InterPro"/>
</dbReference>
<name>L0DHL1_SINAD</name>
<dbReference type="CDD" id="cd00085">
    <property type="entry name" value="HNHc"/>
    <property type="match status" value="1"/>
</dbReference>
<dbReference type="PANTHER" id="PTHR33877:SF1">
    <property type="entry name" value="TYPE IV METHYL-DIRECTED RESTRICTION ENZYME ECOKMCRA"/>
    <property type="match status" value="1"/>
</dbReference>
<dbReference type="STRING" id="886293.Sinac_4672"/>
<dbReference type="PANTHER" id="PTHR33877">
    <property type="entry name" value="SLL1193 PROTEIN"/>
    <property type="match status" value="1"/>
</dbReference>